<evidence type="ECO:0000313" key="2">
    <source>
        <dbReference type="EMBL" id="KAB7785291.1"/>
    </source>
</evidence>
<reference evidence="2 3" key="1">
    <citation type="submission" date="2019-10" db="EMBL/GenBank/DDBJ databases">
        <title>Draft Genome Sequence of the Caffeine Degrading Methylotroph Methylorubrum populi PINKEL.</title>
        <authorList>
            <person name="Dawson S.C."/>
            <person name="Zhang X."/>
            <person name="Wright M.E."/>
            <person name="Sharma G."/>
            <person name="Langner J.T."/>
            <person name="Ditty J.L."/>
            <person name="Subuyuj G.A."/>
        </authorList>
    </citation>
    <scope>NUCLEOTIDE SEQUENCE [LARGE SCALE GENOMIC DNA]</scope>
    <source>
        <strain evidence="2 3">Pinkel</strain>
    </source>
</reference>
<gene>
    <name evidence="2" type="ORF">F8B43_3324</name>
</gene>
<feature type="region of interest" description="Disordered" evidence="1">
    <location>
        <begin position="45"/>
        <end position="76"/>
    </location>
</feature>
<organism evidence="2 3">
    <name type="scientific">Methylorubrum populi</name>
    <dbReference type="NCBI Taxonomy" id="223967"/>
    <lineage>
        <taxon>Bacteria</taxon>
        <taxon>Pseudomonadati</taxon>
        <taxon>Pseudomonadota</taxon>
        <taxon>Alphaproteobacteria</taxon>
        <taxon>Hyphomicrobiales</taxon>
        <taxon>Methylobacteriaceae</taxon>
        <taxon>Methylorubrum</taxon>
    </lineage>
</organism>
<comment type="caution">
    <text evidence="2">The sequence shown here is derived from an EMBL/GenBank/DDBJ whole genome shotgun (WGS) entry which is preliminary data.</text>
</comment>
<name>A0A833MZE3_9HYPH</name>
<dbReference type="AlphaFoldDB" id="A0A833MZE3"/>
<protein>
    <submittedName>
        <fullName evidence="2">Uncharacterized protein</fullName>
    </submittedName>
</protein>
<sequence length="76" mass="8186">MADDPVRTVDPAYALILRCRVAASRNPPGIARDLEDRSKPALRGRHLGMRARVGSPCRGSRPPGQGAARAARSRRA</sequence>
<evidence type="ECO:0000256" key="1">
    <source>
        <dbReference type="SAM" id="MobiDB-lite"/>
    </source>
</evidence>
<dbReference type="EMBL" id="WEKV01000010">
    <property type="protein sequence ID" value="KAB7785291.1"/>
    <property type="molecule type" value="Genomic_DNA"/>
</dbReference>
<accession>A0A833MZE3</accession>
<proteinExistence type="predicted"/>
<evidence type="ECO:0000313" key="3">
    <source>
        <dbReference type="Proteomes" id="UP000469949"/>
    </source>
</evidence>
<feature type="compositionally biased region" description="Low complexity" evidence="1">
    <location>
        <begin position="58"/>
        <end position="70"/>
    </location>
</feature>
<dbReference type="Proteomes" id="UP000469949">
    <property type="component" value="Unassembled WGS sequence"/>
</dbReference>